<name>A0ACB7TGV0_HYAAI</name>
<evidence type="ECO:0000313" key="2">
    <source>
        <dbReference type="Proteomes" id="UP000821845"/>
    </source>
</evidence>
<comment type="caution">
    <text evidence="1">The sequence shown here is derived from an EMBL/GenBank/DDBJ whole genome shotgun (WGS) entry which is preliminary data.</text>
</comment>
<sequence length="151" mass="16339">MAGGRRKLATAYAFGKKRKRRSRIPKVASSESKATSSATCASGFMTSTEAAAAQAMPAARDTSRATRVDTLFVTEAEKVAVEHRAEEQRQKLSSLSATRRKQSLIGDSPEAAVCGTEFTLLSLPLLNQLLRNAMKRTRVKENDGDYVPGGF</sequence>
<gene>
    <name evidence="1" type="ORF">HPB50_012510</name>
</gene>
<dbReference type="EMBL" id="CM023481">
    <property type="protein sequence ID" value="KAH6946265.1"/>
    <property type="molecule type" value="Genomic_DNA"/>
</dbReference>
<evidence type="ECO:0000313" key="1">
    <source>
        <dbReference type="EMBL" id="KAH6946265.1"/>
    </source>
</evidence>
<proteinExistence type="predicted"/>
<reference evidence="1" key="1">
    <citation type="submission" date="2020-05" db="EMBL/GenBank/DDBJ databases">
        <title>Large-scale comparative analyses of tick genomes elucidate their genetic diversity and vector capacities.</title>
        <authorList>
            <person name="Jia N."/>
            <person name="Wang J."/>
            <person name="Shi W."/>
            <person name="Du L."/>
            <person name="Sun Y."/>
            <person name="Zhan W."/>
            <person name="Jiang J."/>
            <person name="Wang Q."/>
            <person name="Zhang B."/>
            <person name="Ji P."/>
            <person name="Sakyi L.B."/>
            <person name="Cui X."/>
            <person name="Yuan T."/>
            <person name="Jiang B."/>
            <person name="Yang W."/>
            <person name="Lam T.T.-Y."/>
            <person name="Chang Q."/>
            <person name="Ding S."/>
            <person name="Wang X."/>
            <person name="Zhu J."/>
            <person name="Ruan X."/>
            <person name="Zhao L."/>
            <person name="Wei J."/>
            <person name="Que T."/>
            <person name="Du C."/>
            <person name="Cheng J."/>
            <person name="Dai P."/>
            <person name="Han X."/>
            <person name="Huang E."/>
            <person name="Gao Y."/>
            <person name="Liu J."/>
            <person name="Shao H."/>
            <person name="Ye R."/>
            <person name="Li L."/>
            <person name="Wei W."/>
            <person name="Wang X."/>
            <person name="Wang C."/>
            <person name="Yang T."/>
            <person name="Huo Q."/>
            <person name="Li W."/>
            <person name="Guo W."/>
            <person name="Chen H."/>
            <person name="Zhou L."/>
            <person name="Ni X."/>
            <person name="Tian J."/>
            <person name="Zhou Y."/>
            <person name="Sheng Y."/>
            <person name="Liu T."/>
            <person name="Pan Y."/>
            <person name="Xia L."/>
            <person name="Li J."/>
            <person name="Zhao F."/>
            <person name="Cao W."/>
        </authorList>
    </citation>
    <scope>NUCLEOTIDE SEQUENCE</scope>
    <source>
        <strain evidence="1">Hyas-2018</strain>
    </source>
</reference>
<accession>A0ACB7TGV0</accession>
<dbReference type="Proteomes" id="UP000821845">
    <property type="component" value="Chromosome 1"/>
</dbReference>
<organism evidence="1 2">
    <name type="scientific">Hyalomma asiaticum</name>
    <name type="common">Tick</name>
    <dbReference type="NCBI Taxonomy" id="266040"/>
    <lineage>
        <taxon>Eukaryota</taxon>
        <taxon>Metazoa</taxon>
        <taxon>Ecdysozoa</taxon>
        <taxon>Arthropoda</taxon>
        <taxon>Chelicerata</taxon>
        <taxon>Arachnida</taxon>
        <taxon>Acari</taxon>
        <taxon>Parasitiformes</taxon>
        <taxon>Ixodida</taxon>
        <taxon>Ixodoidea</taxon>
        <taxon>Ixodidae</taxon>
        <taxon>Hyalomminae</taxon>
        <taxon>Hyalomma</taxon>
    </lineage>
</organism>
<keyword evidence="2" id="KW-1185">Reference proteome</keyword>
<protein>
    <submittedName>
        <fullName evidence="1">Uncharacterized protein</fullName>
    </submittedName>
</protein>